<sequence length="153" mass="15090">MRRGLLAGVAVLGVAVAVAGCGSGATKATTPGGAISVSASPGTAELRLTDSANNTTVHATVGQTVVIALGSSYWSEVTSSAPQLLQRVAQSHPMTSSSPSFCPPGGGCGAQPSSFVAKAAGSARLTADRHVCGEAMACSPDQRTFTVTVEITG</sequence>
<keyword evidence="1" id="KW-0732">Signal</keyword>
<proteinExistence type="predicted"/>
<name>A0A540W7I5_9ACTN</name>
<comment type="caution">
    <text evidence="2">The sequence shown here is derived from an EMBL/GenBank/DDBJ whole genome shotgun (WGS) entry which is preliminary data.</text>
</comment>
<dbReference type="RefSeq" id="WP_141635512.1">
    <property type="nucleotide sequence ID" value="NZ_VIGB01000003.1"/>
</dbReference>
<evidence type="ECO:0008006" key="4">
    <source>
        <dbReference type="Google" id="ProtNLM"/>
    </source>
</evidence>
<evidence type="ECO:0000313" key="3">
    <source>
        <dbReference type="Proteomes" id="UP000319103"/>
    </source>
</evidence>
<feature type="chain" id="PRO_5038459995" description="Proteinase inhibitor I42 chagasin domain-containing protein" evidence="1">
    <location>
        <begin position="20"/>
        <end position="153"/>
    </location>
</feature>
<feature type="signal peptide" evidence="1">
    <location>
        <begin position="1"/>
        <end position="19"/>
    </location>
</feature>
<dbReference type="EMBL" id="VIGB01000003">
    <property type="protein sequence ID" value="TQF04968.1"/>
    <property type="molecule type" value="Genomic_DNA"/>
</dbReference>
<dbReference type="PROSITE" id="PS51257">
    <property type="entry name" value="PROKAR_LIPOPROTEIN"/>
    <property type="match status" value="1"/>
</dbReference>
<organism evidence="2 3">
    <name type="scientific">Kitasatospora acidiphila</name>
    <dbReference type="NCBI Taxonomy" id="2567942"/>
    <lineage>
        <taxon>Bacteria</taxon>
        <taxon>Bacillati</taxon>
        <taxon>Actinomycetota</taxon>
        <taxon>Actinomycetes</taxon>
        <taxon>Kitasatosporales</taxon>
        <taxon>Streptomycetaceae</taxon>
        <taxon>Kitasatospora</taxon>
    </lineage>
</organism>
<dbReference type="AlphaFoldDB" id="A0A540W7I5"/>
<accession>A0A540W7I5</accession>
<protein>
    <recommendedName>
        <fullName evidence="4">Proteinase inhibitor I42 chagasin domain-containing protein</fullName>
    </recommendedName>
</protein>
<evidence type="ECO:0000313" key="2">
    <source>
        <dbReference type="EMBL" id="TQF04968.1"/>
    </source>
</evidence>
<dbReference type="OrthoDB" id="4247884at2"/>
<reference evidence="2 3" key="1">
    <citation type="submission" date="2019-06" db="EMBL/GenBank/DDBJ databases">
        <title>Description of Kitasatospora acidophila sp. nov. isolated from pine grove soil, and reclassification of Streptomyces novaecaesareae to Kitasatospora novaeceasareae comb. nov.</title>
        <authorList>
            <person name="Kim M.J."/>
        </authorList>
    </citation>
    <scope>NUCLEOTIDE SEQUENCE [LARGE SCALE GENOMIC DNA]</scope>
    <source>
        <strain evidence="2 3">MMS16-CNU292</strain>
    </source>
</reference>
<gene>
    <name evidence="2" type="ORF">E6W39_25470</name>
</gene>
<evidence type="ECO:0000256" key="1">
    <source>
        <dbReference type="SAM" id="SignalP"/>
    </source>
</evidence>
<dbReference type="Proteomes" id="UP000319103">
    <property type="component" value="Unassembled WGS sequence"/>
</dbReference>
<keyword evidence="3" id="KW-1185">Reference proteome</keyword>